<dbReference type="Pfam" id="PF07542">
    <property type="entry name" value="ATP12"/>
    <property type="match status" value="1"/>
</dbReference>
<comment type="similarity">
    <text evidence="1">Belongs to the ATP12 family.</text>
</comment>
<reference evidence="4 5" key="1">
    <citation type="submission" date="2021-04" db="EMBL/GenBank/DDBJ databases">
        <title>Whole genome sequence of Jiella sp. KSK16Y-1.</title>
        <authorList>
            <person name="Tuo L."/>
        </authorList>
    </citation>
    <scope>NUCLEOTIDE SEQUENCE [LARGE SCALE GENOMIC DNA]</scope>
    <source>
        <strain evidence="4 5">KSK16Y-1</strain>
    </source>
</reference>
<comment type="caution">
    <text evidence="4">The sequence shown here is derived from an EMBL/GenBank/DDBJ whole genome shotgun (WGS) entry which is preliminary data.</text>
</comment>
<gene>
    <name evidence="4" type="ORF">J6595_07015</name>
</gene>
<dbReference type="PANTHER" id="PTHR21013">
    <property type="entry name" value="ATP SYNTHASE MITOCHONDRIAL F1 COMPLEX ASSEMBLY FACTOR 2/ATP12 PROTEIN, MITOCHONDRIAL PRECURSOR"/>
    <property type="match status" value="1"/>
</dbReference>
<proteinExistence type="inferred from homology"/>
<evidence type="ECO:0000256" key="1">
    <source>
        <dbReference type="ARBA" id="ARBA00008231"/>
    </source>
</evidence>
<dbReference type="RefSeq" id="WP_209593729.1">
    <property type="nucleotide sequence ID" value="NZ_JAGJCF010000003.1"/>
</dbReference>
<organism evidence="4 5">
    <name type="scientific">Jiella mangrovi</name>
    <dbReference type="NCBI Taxonomy" id="2821407"/>
    <lineage>
        <taxon>Bacteria</taxon>
        <taxon>Pseudomonadati</taxon>
        <taxon>Pseudomonadota</taxon>
        <taxon>Alphaproteobacteria</taxon>
        <taxon>Hyphomicrobiales</taxon>
        <taxon>Aurantimonadaceae</taxon>
        <taxon>Jiella</taxon>
    </lineage>
</organism>
<dbReference type="InterPro" id="IPR011419">
    <property type="entry name" value="ATP12_ATP_synth-F1-assembly"/>
</dbReference>
<keyword evidence="3" id="KW-0143">Chaperone</keyword>
<dbReference type="Gene3D" id="1.10.3580.10">
    <property type="entry name" value="ATP12 ATPase"/>
    <property type="match status" value="1"/>
</dbReference>
<evidence type="ECO:0000313" key="5">
    <source>
        <dbReference type="Proteomes" id="UP000678276"/>
    </source>
</evidence>
<dbReference type="EMBL" id="JAGJCF010000003">
    <property type="protein sequence ID" value="MBP0615325.1"/>
    <property type="molecule type" value="Genomic_DNA"/>
</dbReference>
<dbReference type="InterPro" id="IPR042272">
    <property type="entry name" value="ATP12_ATP_synth-F1-assembly_N"/>
</dbReference>
<accession>A0ABS4BEZ8</accession>
<dbReference type="Gene3D" id="3.30.2180.10">
    <property type="entry name" value="ATP12-like"/>
    <property type="match status" value="1"/>
</dbReference>
<name>A0ABS4BEZ8_9HYPH</name>
<protein>
    <submittedName>
        <fullName evidence="4">ATPase</fullName>
    </submittedName>
</protein>
<sequence>MSNTPPFARPELPKRFYKAVAVTETPQGFAVSLDGRPVKTPARKPLAVPTKPAADAIAAEWEAQSERIDPASMPVTRLANTVIDGILDDPEPVRAEIARFAETDMMFYRAGEPERLVERQRERWDPILAWAEERLGARFTLAEGVMHVAQPDASLAVVRAHLQGFADGFSVAALHQMTTLTGSALLAMAIADGRLSAEEAWALAHLDEDWNVEQWGADDEAMARRDARWQEMQAAAVMLARERQ</sequence>
<evidence type="ECO:0000256" key="2">
    <source>
        <dbReference type="ARBA" id="ARBA00022946"/>
    </source>
</evidence>
<dbReference type="Proteomes" id="UP000678276">
    <property type="component" value="Unassembled WGS sequence"/>
</dbReference>
<evidence type="ECO:0000256" key="3">
    <source>
        <dbReference type="ARBA" id="ARBA00023186"/>
    </source>
</evidence>
<dbReference type="PANTHER" id="PTHR21013:SF10">
    <property type="entry name" value="ATP SYNTHASE MITOCHONDRIAL F1 COMPLEX ASSEMBLY FACTOR 2"/>
    <property type="match status" value="1"/>
</dbReference>
<keyword evidence="2" id="KW-0809">Transit peptide</keyword>
<evidence type="ECO:0000313" key="4">
    <source>
        <dbReference type="EMBL" id="MBP0615325.1"/>
    </source>
</evidence>
<keyword evidence="5" id="KW-1185">Reference proteome</keyword>
<dbReference type="InterPro" id="IPR023335">
    <property type="entry name" value="ATP12_ortho_dom_sf"/>
</dbReference>
<dbReference type="SUPFAM" id="SSF160909">
    <property type="entry name" value="ATP12-like"/>
    <property type="match status" value="1"/>
</dbReference>